<evidence type="ECO:0000313" key="8">
    <source>
        <dbReference type="EMBL" id="PRP74770.1"/>
    </source>
</evidence>
<sequence length="225" mass="25868">MVNIDPTKETGLPHDDGDDVKHESEQEPTFLNVKALKLKIQEVVRNSKLNIDTNNIPADVITYLCYAAQDNLRNIIDSLDKVMKARMDTHKDELPHRITSDPRYELYKEQNEDLARNFPDKCFPPVSLVGLMNNDPQVTAGPRGLTQPQLKSLQEYHTKLSSLTPIQQKEYRDLKTTYDKMMRAQRRVGVKDVQNAPHAVDPEWIVKHEVEKKRRVVPTTTRATS</sequence>
<feature type="domain" description="Transcription initiation factor TFIID component TAF4 C-terminal" evidence="7">
    <location>
        <begin position="23"/>
        <end position="108"/>
    </location>
</feature>
<comment type="similarity">
    <text evidence="2">Belongs to the TAF4 family.</text>
</comment>
<feature type="region of interest" description="Disordered" evidence="6">
    <location>
        <begin position="1"/>
        <end position="27"/>
    </location>
</feature>
<organism evidence="8 9">
    <name type="scientific">Planoprotostelium fungivorum</name>
    <dbReference type="NCBI Taxonomy" id="1890364"/>
    <lineage>
        <taxon>Eukaryota</taxon>
        <taxon>Amoebozoa</taxon>
        <taxon>Evosea</taxon>
        <taxon>Variosea</taxon>
        <taxon>Cavosteliida</taxon>
        <taxon>Cavosteliaceae</taxon>
        <taxon>Planoprotostelium</taxon>
    </lineage>
</organism>
<evidence type="ECO:0000256" key="2">
    <source>
        <dbReference type="ARBA" id="ARBA00006178"/>
    </source>
</evidence>
<comment type="subcellular location">
    <subcellularLocation>
        <location evidence="1">Nucleus</location>
    </subcellularLocation>
</comment>
<reference evidence="8 9" key="1">
    <citation type="journal article" date="2018" name="Genome Biol. Evol.">
        <title>Multiple Roots of Fruiting Body Formation in Amoebozoa.</title>
        <authorList>
            <person name="Hillmann F."/>
            <person name="Forbes G."/>
            <person name="Novohradska S."/>
            <person name="Ferling I."/>
            <person name="Riege K."/>
            <person name="Groth M."/>
            <person name="Westermann M."/>
            <person name="Marz M."/>
            <person name="Spaller T."/>
            <person name="Winckler T."/>
            <person name="Schaap P."/>
            <person name="Glockner G."/>
        </authorList>
    </citation>
    <scope>NUCLEOTIDE SEQUENCE [LARGE SCALE GENOMIC DNA]</scope>
    <source>
        <strain evidence="8 9">Jena</strain>
    </source>
</reference>
<evidence type="ECO:0000259" key="7">
    <source>
        <dbReference type="Pfam" id="PF05236"/>
    </source>
</evidence>
<dbReference type="CDD" id="cd08045">
    <property type="entry name" value="HFD_TAF4"/>
    <property type="match status" value="1"/>
</dbReference>
<evidence type="ECO:0000256" key="3">
    <source>
        <dbReference type="ARBA" id="ARBA00023015"/>
    </source>
</evidence>
<evidence type="ECO:0000313" key="9">
    <source>
        <dbReference type="Proteomes" id="UP000241769"/>
    </source>
</evidence>
<keyword evidence="3" id="KW-0805">Transcription regulation</keyword>
<dbReference type="AlphaFoldDB" id="A0A2P6MSU3"/>
<dbReference type="EMBL" id="MDYQ01000441">
    <property type="protein sequence ID" value="PRP74770.1"/>
    <property type="molecule type" value="Genomic_DNA"/>
</dbReference>
<dbReference type="InParanoid" id="A0A2P6MSU3"/>
<dbReference type="Pfam" id="PF05236">
    <property type="entry name" value="TAF4"/>
    <property type="match status" value="1"/>
</dbReference>
<gene>
    <name evidence="8" type="ORF">PROFUN_06631</name>
</gene>
<dbReference type="GO" id="GO:0006352">
    <property type="term" value="P:DNA-templated transcription initiation"/>
    <property type="evidence" value="ECO:0007669"/>
    <property type="project" value="InterPro"/>
</dbReference>
<dbReference type="InterPro" id="IPR007900">
    <property type="entry name" value="TAF4_C"/>
</dbReference>
<accession>A0A2P6MSU3</accession>
<evidence type="ECO:0000256" key="6">
    <source>
        <dbReference type="SAM" id="MobiDB-lite"/>
    </source>
</evidence>
<evidence type="ECO:0000256" key="4">
    <source>
        <dbReference type="ARBA" id="ARBA00023163"/>
    </source>
</evidence>
<keyword evidence="4" id="KW-0804">Transcription</keyword>
<evidence type="ECO:0000256" key="1">
    <source>
        <dbReference type="ARBA" id="ARBA00004123"/>
    </source>
</evidence>
<evidence type="ECO:0000256" key="5">
    <source>
        <dbReference type="ARBA" id="ARBA00023242"/>
    </source>
</evidence>
<comment type="caution">
    <text evidence="8">The sequence shown here is derived from an EMBL/GenBank/DDBJ whole genome shotgun (WGS) entry which is preliminary data.</text>
</comment>
<dbReference type="Proteomes" id="UP000241769">
    <property type="component" value="Unassembled WGS sequence"/>
</dbReference>
<keyword evidence="5" id="KW-0539">Nucleus</keyword>
<name>A0A2P6MSU3_9EUKA</name>
<proteinExistence type="inferred from homology"/>
<feature type="compositionally biased region" description="Basic and acidic residues" evidence="6">
    <location>
        <begin position="1"/>
        <end position="25"/>
    </location>
</feature>
<dbReference type="GO" id="GO:0005669">
    <property type="term" value="C:transcription factor TFIID complex"/>
    <property type="evidence" value="ECO:0007669"/>
    <property type="project" value="InterPro"/>
</dbReference>
<keyword evidence="9" id="KW-1185">Reference proteome</keyword>
<protein>
    <recommendedName>
        <fullName evidence="7">Transcription initiation factor TFIID component TAF4 C-terminal domain-containing protein</fullName>
    </recommendedName>
</protein>